<dbReference type="PANTHER" id="PTHR37984:SF15">
    <property type="entry name" value="INTEGRASE CATALYTIC DOMAIN-CONTAINING PROTEIN"/>
    <property type="match status" value="1"/>
</dbReference>
<feature type="domain" description="Integrase catalytic" evidence="1">
    <location>
        <begin position="1"/>
        <end position="116"/>
    </location>
</feature>
<dbReference type="AlphaFoldDB" id="A0A5J4N602"/>
<dbReference type="Proteomes" id="UP000324629">
    <property type="component" value="Unassembled WGS sequence"/>
</dbReference>
<sequence>MGPLPTSIRGNKYILVIVDYFTKYREAFPTPNQAAYTVTSLLVNEWVACFCPPIQLHPDHCAAFGSRLLKGVCRELRMNKTRTTLHHPHSNGLVKRTSRNPTIILRTFNEGYQSDR</sequence>
<dbReference type="InterPro" id="IPR012337">
    <property type="entry name" value="RNaseH-like_sf"/>
</dbReference>
<dbReference type="InterPro" id="IPR036397">
    <property type="entry name" value="RNaseH_sf"/>
</dbReference>
<dbReference type="GO" id="GO:0003676">
    <property type="term" value="F:nucleic acid binding"/>
    <property type="evidence" value="ECO:0007669"/>
    <property type="project" value="InterPro"/>
</dbReference>
<dbReference type="PANTHER" id="PTHR37984">
    <property type="entry name" value="PROTEIN CBG26694"/>
    <property type="match status" value="1"/>
</dbReference>
<dbReference type="InterPro" id="IPR050951">
    <property type="entry name" value="Retrovirus_Pol_polyprotein"/>
</dbReference>
<dbReference type="SUPFAM" id="SSF53098">
    <property type="entry name" value="Ribonuclease H-like"/>
    <property type="match status" value="1"/>
</dbReference>
<reference evidence="2 3" key="1">
    <citation type="journal article" date="2019" name="Gigascience">
        <title>Whole-genome sequence of the oriental lung fluke Paragonimus westermani.</title>
        <authorList>
            <person name="Oey H."/>
            <person name="Zakrzewski M."/>
            <person name="Narain K."/>
            <person name="Devi K.R."/>
            <person name="Agatsuma T."/>
            <person name="Nawaratna S."/>
            <person name="Gobert G.N."/>
            <person name="Jones M.K."/>
            <person name="Ragan M.A."/>
            <person name="McManus D.P."/>
            <person name="Krause L."/>
        </authorList>
    </citation>
    <scope>NUCLEOTIDE SEQUENCE [LARGE SCALE GENOMIC DNA]</scope>
    <source>
        <strain evidence="2 3">IND2009</strain>
    </source>
</reference>
<proteinExistence type="predicted"/>
<evidence type="ECO:0000259" key="1">
    <source>
        <dbReference type="PROSITE" id="PS50994"/>
    </source>
</evidence>
<dbReference type="EMBL" id="QNGE01008228">
    <property type="protein sequence ID" value="KAA3670810.1"/>
    <property type="molecule type" value="Genomic_DNA"/>
</dbReference>
<dbReference type="PROSITE" id="PS50994">
    <property type="entry name" value="INTEGRASE"/>
    <property type="match status" value="1"/>
</dbReference>
<name>A0A5J4N602_9TREM</name>
<gene>
    <name evidence="2" type="ORF">DEA37_0006743</name>
</gene>
<comment type="caution">
    <text evidence="2">The sequence shown here is derived from an EMBL/GenBank/DDBJ whole genome shotgun (WGS) entry which is preliminary data.</text>
</comment>
<keyword evidence="3" id="KW-1185">Reference proteome</keyword>
<dbReference type="GO" id="GO:0015074">
    <property type="term" value="P:DNA integration"/>
    <property type="evidence" value="ECO:0007669"/>
    <property type="project" value="InterPro"/>
</dbReference>
<dbReference type="InterPro" id="IPR001584">
    <property type="entry name" value="Integrase_cat-core"/>
</dbReference>
<evidence type="ECO:0000313" key="2">
    <source>
        <dbReference type="EMBL" id="KAA3670810.1"/>
    </source>
</evidence>
<dbReference type="Gene3D" id="3.30.420.10">
    <property type="entry name" value="Ribonuclease H-like superfamily/Ribonuclease H"/>
    <property type="match status" value="1"/>
</dbReference>
<accession>A0A5J4N602</accession>
<organism evidence="2 3">
    <name type="scientific">Paragonimus westermani</name>
    <dbReference type="NCBI Taxonomy" id="34504"/>
    <lineage>
        <taxon>Eukaryota</taxon>
        <taxon>Metazoa</taxon>
        <taxon>Spiralia</taxon>
        <taxon>Lophotrochozoa</taxon>
        <taxon>Platyhelminthes</taxon>
        <taxon>Trematoda</taxon>
        <taxon>Digenea</taxon>
        <taxon>Plagiorchiida</taxon>
        <taxon>Troglotremata</taxon>
        <taxon>Troglotrematidae</taxon>
        <taxon>Paragonimus</taxon>
    </lineage>
</organism>
<evidence type="ECO:0000313" key="3">
    <source>
        <dbReference type="Proteomes" id="UP000324629"/>
    </source>
</evidence>
<protein>
    <recommendedName>
        <fullName evidence="1">Integrase catalytic domain-containing protein</fullName>
    </recommendedName>
</protein>